<keyword evidence="2 3" id="KW-0040">ANK repeat</keyword>
<dbReference type="GO" id="GO:0009116">
    <property type="term" value="P:nucleoside metabolic process"/>
    <property type="evidence" value="ECO:0007669"/>
    <property type="project" value="InterPro"/>
</dbReference>
<feature type="repeat" description="ANK" evidence="3">
    <location>
        <begin position="1305"/>
        <end position="1337"/>
    </location>
</feature>
<feature type="repeat" description="ANK" evidence="3">
    <location>
        <begin position="1441"/>
        <end position="1473"/>
    </location>
</feature>
<dbReference type="InterPro" id="IPR007111">
    <property type="entry name" value="NACHT_NTPase"/>
</dbReference>
<dbReference type="PANTHER" id="PTHR24198">
    <property type="entry name" value="ANKYRIN REPEAT AND PROTEIN KINASE DOMAIN-CONTAINING PROTEIN"/>
    <property type="match status" value="1"/>
</dbReference>
<accession>A0AAD9YVP1</accession>
<dbReference type="Proteomes" id="UP001281614">
    <property type="component" value="Unassembled WGS sequence"/>
</dbReference>
<gene>
    <name evidence="5" type="ORF">CKAH01_11658</name>
</gene>
<feature type="repeat" description="ANK" evidence="3">
    <location>
        <begin position="1175"/>
        <end position="1207"/>
    </location>
</feature>
<feature type="repeat" description="ANK" evidence="3">
    <location>
        <begin position="1609"/>
        <end position="1641"/>
    </location>
</feature>
<dbReference type="Pfam" id="PF24883">
    <property type="entry name" value="NPHP3_N"/>
    <property type="match status" value="1"/>
</dbReference>
<dbReference type="InterPro" id="IPR035994">
    <property type="entry name" value="Nucleoside_phosphorylase_sf"/>
</dbReference>
<dbReference type="Gene3D" id="3.40.50.300">
    <property type="entry name" value="P-loop containing nucleotide triphosphate hydrolases"/>
    <property type="match status" value="1"/>
</dbReference>
<sequence>MAPGNLKTLDGPDSYTIAWIAALPIERAAAEAMLDEHHEQPHGFSRTPSDPNSYTWGRITEHNIVIVSLAAGVYGLGSAAATASSLSSSLPAIRVGLLVGIGGGIARPDEDHDIRLGDVVVSQPDGTTGGVCQYDLVKAKPGNARERKGFLASPPRVLLNAIANIQAVHERKDSEIPRFLQEMLDANPKMAKKTKKNPGYTHQGFENDRLFQSSYGHVAGQDCRSCETSQEIERDERDTADPEIHYGIIASGNTLVKDAIARDQIITDVGEDCICFEMEAAGLMNHFPCLVIRGICDYADSHKNDRWQRYASATAAGYAKELLTYVPAAEIHQTQRVLEFLSQVNKKVTNTHQITLAVKATVDSMILNSHGQKIRQWLEASDPNTNANHARELRHHGTGTWLLEHPAFQNWVSGTYRHLWLRGMPGCGKTVLSTTVLDHLSKYDNLVTLSFFFDFNDTMKQTKNGLLRSLVLQLYQGGHDLGGHLDDSFRVHKDGDKKATTAVLEGLVEDMLAAQRRVSVVLDALDESTTREEVLNWLKVMFTNQRLQHVQIIYTSREEAEFVSSIPGMIQDKCCLSLDRGEVDTDIRSYVMTRLQKDSGFTRKRLSDVLIEQIHKKVGNGANGIWAACQLDSLAICRSSKEIEEALDGLPTTLEETYDRMLRSIPRNYWDSAMRLLQFIVYAKRPLTLKEAVEVVATEVHAERPRFDLSCRVFDDNDVLHYCPSLVSVIEVQRDLDTTMELHLAHFSVKEYLLLHEGFGYVSASITITKTCLIYLRDMEGHQFELFERFPLARYAAKVWMDFAATAEPIEDVKTIVVEFLQSGETFSRWNCLYEADTNWRVYDQIPRGTILYYACIGGLPTVAKSIIDSGVDVSAQGGYCGNPLQAASYYGHLDVVKLLLEEGADVNTQGGKYGNALQAASLNGHLEIVRALLEKNADLHAESGAHGNAVQAASYGGHPKVVRLLLEKDAVANAHGGQYENALQAASENGHLDIVGLLLDEHTNLDIHGRAYALKSASGRGHLEIVERILDHDTEVKIPGDFHRLALEVASSNGHLDVVELLLKKSAYLRSSSDVYRGALEAACARGHLDLVQILLDHSADIHAQGAFLGTLLESAAIGGNDNVVKMLIDLGADINAIGGRHGSALQAACWRGQEEVVKMLLNLGADVNAPGGTYGSPLHAALRNGSETIVRTLKQFGADVCLVARDYDEILAEACVHGGTNIVHLLSELGVDIAYDTKIDDYMQAACFSSNHAIIQSLVGVGANINFSGGIYGSPLQAACHAGRKDTILLLLDLGAEINNGSKFGSTLQTTAFQGDIDILEMLVDLGADVNAHGSGSIMSTNALLAASYEGHKDVVRILLREGAEVSIMDEEERTPLYAASSKGNLEVAELLIDAGADINGPAHGTSWTPITIASSMGHVEMVELLLKNGANISAADEFGLTPLYLASSHGEIEVVELLLDRKADPSRSTHQGWTPLHVASSHGHGEIVKLLLANGADTSTATKDGWAPLHAACSHGQVEVVKLMLEKGADVSMVCRYGLSPLIYASCSGYDEIVSRLLDTSRIQPEQKDLRYGLNALSYAAERGHQSVVELLLTKSHVAIDSKDLIGRTALFYASKEGHDGVVNLLLNSLASFDLSDHYGATPLSLAARRGRQVSRWLSGCF</sequence>
<dbReference type="GO" id="GO:0003824">
    <property type="term" value="F:catalytic activity"/>
    <property type="evidence" value="ECO:0007669"/>
    <property type="project" value="InterPro"/>
</dbReference>
<feature type="repeat" description="ANK" evidence="3">
    <location>
        <begin position="1507"/>
        <end position="1539"/>
    </location>
</feature>
<dbReference type="Gene3D" id="1.25.40.20">
    <property type="entry name" value="Ankyrin repeat-containing domain"/>
    <property type="match status" value="6"/>
</dbReference>
<dbReference type="Pfam" id="PF00023">
    <property type="entry name" value="Ank"/>
    <property type="match status" value="1"/>
</dbReference>
<comment type="caution">
    <text evidence="5">The sequence shown here is derived from an EMBL/GenBank/DDBJ whole genome shotgun (WGS) entry which is preliminary data.</text>
</comment>
<feature type="repeat" description="ANK" evidence="3">
    <location>
        <begin position="913"/>
        <end position="945"/>
    </location>
</feature>
<feature type="repeat" description="ANK" evidence="3">
    <location>
        <begin position="1276"/>
        <end position="1305"/>
    </location>
</feature>
<dbReference type="PRINTS" id="PR01415">
    <property type="entry name" value="ANKYRIN"/>
</dbReference>
<organism evidence="5 6">
    <name type="scientific">Colletotrichum kahawae</name>
    <name type="common">Coffee berry disease fungus</name>
    <dbReference type="NCBI Taxonomy" id="34407"/>
    <lineage>
        <taxon>Eukaryota</taxon>
        <taxon>Fungi</taxon>
        <taxon>Dikarya</taxon>
        <taxon>Ascomycota</taxon>
        <taxon>Pezizomycotina</taxon>
        <taxon>Sordariomycetes</taxon>
        <taxon>Hypocreomycetidae</taxon>
        <taxon>Glomerellales</taxon>
        <taxon>Glomerellaceae</taxon>
        <taxon>Colletotrichum</taxon>
        <taxon>Colletotrichum gloeosporioides species complex</taxon>
    </lineage>
</organism>
<feature type="repeat" description="ANK" evidence="3">
    <location>
        <begin position="1374"/>
        <end position="1406"/>
    </location>
</feature>
<dbReference type="InterPro" id="IPR002110">
    <property type="entry name" value="Ankyrin_rpt"/>
</dbReference>
<reference evidence="5" key="1">
    <citation type="submission" date="2023-02" db="EMBL/GenBank/DDBJ databases">
        <title>Colletotrichum kahawae CIFC_Que2 genome sequencing and assembly.</title>
        <authorList>
            <person name="Baroncelli R."/>
        </authorList>
    </citation>
    <scope>NUCLEOTIDE SEQUENCE</scope>
    <source>
        <strain evidence="5">CIFC_Que2</strain>
    </source>
</reference>
<dbReference type="Gene3D" id="3.40.50.1580">
    <property type="entry name" value="Nucleoside phosphorylase domain"/>
    <property type="match status" value="1"/>
</dbReference>
<feature type="repeat" description="ANK" evidence="3">
    <location>
        <begin position="1080"/>
        <end position="1108"/>
    </location>
</feature>
<dbReference type="PANTHER" id="PTHR24198:SF165">
    <property type="entry name" value="ANKYRIN REPEAT-CONTAINING PROTEIN-RELATED"/>
    <property type="match status" value="1"/>
</dbReference>
<dbReference type="SUPFAM" id="SSF53167">
    <property type="entry name" value="Purine and uridine phosphorylases"/>
    <property type="match status" value="1"/>
</dbReference>
<dbReference type="SUPFAM" id="SSF52540">
    <property type="entry name" value="P-loop containing nucleoside triphosphate hydrolases"/>
    <property type="match status" value="1"/>
</dbReference>
<dbReference type="InterPro" id="IPR027417">
    <property type="entry name" value="P-loop_NTPase"/>
</dbReference>
<feature type="repeat" description="ANK" evidence="3">
    <location>
        <begin position="1474"/>
        <end position="1506"/>
    </location>
</feature>
<feature type="repeat" description="ANK" evidence="3">
    <location>
        <begin position="1112"/>
        <end position="1141"/>
    </location>
</feature>
<evidence type="ECO:0000259" key="4">
    <source>
        <dbReference type="PROSITE" id="PS50837"/>
    </source>
</evidence>
<dbReference type="Pfam" id="PF12796">
    <property type="entry name" value="Ank_2"/>
    <property type="match status" value="7"/>
</dbReference>
<evidence type="ECO:0000313" key="6">
    <source>
        <dbReference type="Proteomes" id="UP001281614"/>
    </source>
</evidence>
<keyword evidence="1" id="KW-0677">Repeat</keyword>
<keyword evidence="6" id="KW-1185">Reference proteome</keyword>
<feature type="repeat" description="ANK" evidence="3">
    <location>
        <begin position="1408"/>
        <end position="1440"/>
    </location>
</feature>
<dbReference type="PROSITE" id="PS50088">
    <property type="entry name" value="ANK_REPEAT"/>
    <property type="match status" value="15"/>
</dbReference>
<dbReference type="SMART" id="SM00248">
    <property type="entry name" value="ANK"/>
    <property type="match status" value="24"/>
</dbReference>
<proteinExistence type="predicted"/>
<dbReference type="SUPFAM" id="SSF48403">
    <property type="entry name" value="Ankyrin repeat"/>
    <property type="match status" value="3"/>
</dbReference>
<feature type="repeat" description="ANK" evidence="3">
    <location>
        <begin position="1142"/>
        <end position="1174"/>
    </location>
</feature>
<feature type="repeat" description="ANK" evidence="3">
    <location>
        <begin position="1341"/>
        <end position="1373"/>
    </location>
</feature>
<dbReference type="PROSITE" id="PS50837">
    <property type="entry name" value="NACHT"/>
    <property type="match status" value="1"/>
</dbReference>
<feature type="repeat" description="ANK" evidence="3">
    <location>
        <begin position="883"/>
        <end position="912"/>
    </location>
</feature>
<name>A0AAD9YVP1_COLKA</name>
<dbReference type="PROSITE" id="PS50297">
    <property type="entry name" value="ANK_REP_REGION"/>
    <property type="match status" value="11"/>
</dbReference>
<dbReference type="InterPro" id="IPR056884">
    <property type="entry name" value="NPHP3-like_N"/>
</dbReference>
<dbReference type="InterPro" id="IPR036770">
    <property type="entry name" value="Ankyrin_rpt-contain_sf"/>
</dbReference>
<feature type="domain" description="NACHT" evidence="4">
    <location>
        <begin position="417"/>
        <end position="560"/>
    </location>
</feature>
<protein>
    <submittedName>
        <fullName evidence="5">NACHT and ankyrin domain protein</fullName>
    </submittedName>
</protein>
<evidence type="ECO:0000313" key="5">
    <source>
        <dbReference type="EMBL" id="KAK2778732.1"/>
    </source>
</evidence>
<evidence type="ECO:0000256" key="2">
    <source>
        <dbReference type="ARBA" id="ARBA00023043"/>
    </source>
</evidence>
<evidence type="ECO:0000256" key="3">
    <source>
        <dbReference type="PROSITE-ProRule" id="PRU00023"/>
    </source>
</evidence>
<dbReference type="EMBL" id="VYYT01000009">
    <property type="protein sequence ID" value="KAK2778732.1"/>
    <property type="molecule type" value="Genomic_DNA"/>
</dbReference>
<evidence type="ECO:0000256" key="1">
    <source>
        <dbReference type="ARBA" id="ARBA00022737"/>
    </source>
</evidence>